<keyword evidence="3 8" id="KW-0479">Metal-binding</keyword>
<feature type="chain" id="PRO_5013042839" evidence="10">
    <location>
        <begin position="24"/>
        <end position="514"/>
    </location>
</feature>
<proteinExistence type="predicted"/>
<dbReference type="Pfam" id="PF04151">
    <property type="entry name" value="PPC"/>
    <property type="match status" value="1"/>
</dbReference>
<feature type="binding site" evidence="8">
    <location>
        <position position="215"/>
    </location>
    <ligand>
        <name>Zn(2+)</name>
        <dbReference type="ChEBI" id="CHEBI:29105"/>
        <label>1</label>
    </ligand>
</feature>
<sequence length="514" mass="55491">MKLTYSRLAVILALMSAPVAANAARPETQPAVQNHKVWISIGADAKTTLLKSVSQQIKTQSVVDNPLVWVGQVDTQDLAELSHNMHEAHHRCGGYMVHDSEQSAVAASRMTLTRSTFSGVEISQQATVKPLLPLVTADHITTTIRSLSGFTNRFYTTTSGRQASDWIMNEWKTLTAGWKNASVKQFSHTGYDQKSVILTVEGSEKPDEIIVIGGHLDSTVGSRTNEQSVAPGADDDASGIASVTEIIRVLAENNFQPKRTISFMAYAAEEVGLRGSQDIANQYQSDGKNVLSVMQLDMTNYHGSAEDIVLMSDYTDSNLNTMITKLIDEYLPTLKYGFDQCGYGCSDHASWHKAGYAATMPFEAKFSEDNPKIHTSNDTLANSDKEGKHAQKFARLGLAYLVEMADSAVAADQTPVLQAGTPLTGLSGTASGQSWYTFELPSSGSVTFSISGGSGDADLYVKYGSKASTSNYDCRPYRSGNNESCSFNNASAGTYSILLRGYSSYAGVTLKASN</sequence>
<dbReference type="SUPFAM" id="SSF53187">
    <property type="entry name" value="Zn-dependent exopeptidases"/>
    <property type="match status" value="1"/>
</dbReference>
<comment type="cofactor">
    <cofactor evidence="8">
        <name>Zn(2+)</name>
        <dbReference type="ChEBI" id="CHEBI:29105"/>
    </cofactor>
    <text evidence="8">Binds 2 Zn(2+) ions per subunit.</text>
</comment>
<accession>A0A1M7YWB1</accession>
<dbReference type="InterPro" id="IPR012189">
    <property type="entry name" value="Pept_M28E_Ap1"/>
</dbReference>
<keyword evidence="1 13" id="KW-0031">Aminopeptidase</keyword>
<dbReference type="PANTHER" id="PTHR12147">
    <property type="entry name" value="METALLOPEPTIDASE M28 FAMILY MEMBER"/>
    <property type="match status" value="1"/>
</dbReference>
<evidence type="ECO:0000313" key="14">
    <source>
        <dbReference type="Proteomes" id="UP000184600"/>
    </source>
</evidence>
<evidence type="ECO:0000313" key="13">
    <source>
        <dbReference type="EMBL" id="SHO56855.1"/>
    </source>
</evidence>
<reference evidence="14" key="1">
    <citation type="submission" date="2016-12" db="EMBL/GenBank/DDBJ databases">
        <authorList>
            <person name="Rodrigo-Torres L."/>
            <person name="Arahal R.D."/>
            <person name="Lucena T."/>
        </authorList>
    </citation>
    <scope>NUCLEOTIDE SEQUENCE [LARGE SCALE GENOMIC DNA]</scope>
</reference>
<dbReference type="FunFam" id="2.60.120.380:FF:000013">
    <property type="entry name" value="Alkaline serine protease"/>
    <property type="match status" value="1"/>
</dbReference>
<dbReference type="InterPro" id="IPR045175">
    <property type="entry name" value="M28_fam"/>
</dbReference>
<feature type="binding site" evidence="8">
    <location>
        <position position="235"/>
    </location>
    <ligand>
        <name>Zn(2+)</name>
        <dbReference type="ChEBI" id="CHEBI:29105"/>
        <label>1</label>
    </ligand>
</feature>
<dbReference type="Pfam" id="PF04389">
    <property type="entry name" value="Peptidase_M28"/>
    <property type="match status" value="1"/>
</dbReference>
<dbReference type="CDD" id="cd03879">
    <property type="entry name" value="M28_AAP"/>
    <property type="match status" value="1"/>
</dbReference>
<evidence type="ECO:0000256" key="5">
    <source>
        <dbReference type="ARBA" id="ARBA00022801"/>
    </source>
</evidence>
<evidence type="ECO:0000256" key="9">
    <source>
        <dbReference type="PIRSR" id="PIRSR036685-2"/>
    </source>
</evidence>
<evidence type="ECO:0000259" key="12">
    <source>
        <dbReference type="Pfam" id="PF04389"/>
    </source>
</evidence>
<dbReference type="InterPro" id="IPR007280">
    <property type="entry name" value="Peptidase_C_arc/bac"/>
</dbReference>
<dbReference type="Gene3D" id="2.60.120.380">
    <property type="match status" value="1"/>
</dbReference>
<feature type="domain" description="Peptidase C-terminal archaeal/bacterial" evidence="11">
    <location>
        <begin position="435"/>
        <end position="500"/>
    </location>
</feature>
<keyword evidence="7" id="KW-0865">Zymogen</keyword>
<dbReference type="SUPFAM" id="SSF89260">
    <property type="entry name" value="Collagen-binding domain"/>
    <property type="match status" value="1"/>
</dbReference>
<keyword evidence="4 10" id="KW-0732">Signal</keyword>
<keyword evidence="9" id="KW-1015">Disulfide bond</keyword>
<keyword evidence="5 13" id="KW-0378">Hydrolase</keyword>
<keyword evidence="6 8" id="KW-0862">Zinc</keyword>
<dbReference type="AlphaFoldDB" id="A0A1M7YWB1"/>
<dbReference type="STRING" id="1117707.VQ7734_02624"/>
<dbReference type="GO" id="GO:0046872">
    <property type="term" value="F:metal ion binding"/>
    <property type="evidence" value="ECO:0007669"/>
    <property type="project" value="UniProtKB-KW"/>
</dbReference>
<keyword evidence="14" id="KW-1185">Reference proteome</keyword>
<feature type="signal peptide" evidence="10">
    <location>
        <begin position="1"/>
        <end position="23"/>
    </location>
</feature>
<dbReference type="GO" id="GO:0008235">
    <property type="term" value="F:metalloexopeptidase activity"/>
    <property type="evidence" value="ECO:0007669"/>
    <property type="project" value="InterPro"/>
</dbReference>
<organism evidence="13 14">
    <name type="scientific">Vibrio quintilis</name>
    <dbReference type="NCBI Taxonomy" id="1117707"/>
    <lineage>
        <taxon>Bacteria</taxon>
        <taxon>Pseudomonadati</taxon>
        <taxon>Pseudomonadota</taxon>
        <taxon>Gammaproteobacteria</taxon>
        <taxon>Vibrionales</taxon>
        <taxon>Vibrionaceae</taxon>
        <taxon>Vibrio</taxon>
    </lineage>
</organism>
<dbReference type="OrthoDB" id="9789219at2"/>
<evidence type="ECO:0000259" key="11">
    <source>
        <dbReference type="Pfam" id="PF04151"/>
    </source>
</evidence>
<evidence type="ECO:0000256" key="2">
    <source>
        <dbReference type="ARBA" id="ARBA00022670"/>
    </source>
</evidence>
<name>A0A1M7YWB1_9VIBR</name>
<evidence type="ECO:0000256" key="8">
    <source>
        <dbReference type="PIRSR" id="PIRSR036685-1"/>
    </source>
</evidence>
<dbReference type="PANTHER" id="PTHR12147:SF56">
    <property type="entry name" value="AMINOPEPTIDASE YDR415C-RELATED"/>
    <property type="match status" value="1"/>
</dbReference>
<feature type="binding site" evidence="8">
    <location>
        <position position="270"/>
    </location>
    <ligand>
        <name>Zn(2+)</name>
        <dbReference type="ChEBI" id="CHEBI:29105"/>
        <label>2</label>
        <note>catalytic</note>
    </ligand>
</feature>
<dbReference type="Proteomes" id="UP000184600">
    <property type="component" value="Unassembled WGS sequence"/>
</dbReference>
<feature type="binding site" evidence="8">
    <location>
        <position position="374"/>
    </location>
    <ligand>
        <name>Zn(2+)</name>
        <dbReference type="ChEBI" id="CHEBI:29105"/>
        <label>2</label>
        <note>catalytic</note>
    </ligand>
</feature>
<evidence type="ECO:0000256" key="4">
    <source>
        <dbReference type="ARBA" id="ARBA00022729"/>
    </source>
</evidence>
<dbReference type="EMBL" id="FRFG01000029">
    <property type="protein sequence ID" value="SHO56855.1"/>
    <property type="molecule type" value="Genomic_DNA"/>
</dbReference>
<dbReference type="Gene3D" id="3.40.630.10">
    <property type="entry name" value="Zn peptidases"/>
    <property type="match status" value="1"/>
</dbReference>
<dbReference type="GO" id="GO:0004177">
    <property type="term" value="F:aminopeptidase activity"/>
    <property type="evidence" value="ECO:0007669"/>
    <property type="project" value="UniProtKB-KW"/>
</dbReference>
<dbReference type="InterPro" id="IPR007484">
    <property type="entry name" value="Peptidase_M28"/>
</dbReference>
<feature type="domain" description="Peptidase M28" evidence="12">
    <location>
        <begin position="196"/>
        <end position="388"/>
    </location>
</feature>
<evidence type="ECO:0000256" key="1">
    <source>
        <dbReference type="ARBA" id="ARBA00022438"/>
    </source>
</evidence>
<feature type="disulfide bond" evidence="9">
    <location>
        <begin position="341"/>
        <end position="345"/>
    </location>
</feature>
<dbReference type="PIRSF" id="PIRSF036685">
    <property type="entry name" value="BacLeuNPeptidase"/>
    <property type="match status" value="1"/>
</dbReference>
<evidence type="ECO:0000256" key="10">
    <source>
        <dbReference type="SAM" id="SignalP"/>
    </source>
</evidence>
<keyword evidence="2" id="KW-0645">Protease</keyword>
<dbReference type="GO" id="GO:0006508">
    <property type="term" value="P:proteolysis"/>
    <property type="evidence" value="ECO:0007669"/>
    <property type="project" value="UniProtKB-KW"/>
</dbReference>
<feature type="binding site" evidence="8">
    <location>
        <position position="297"/>
    </location>
    <ligand>
        <name>Zn(2+)</name>
        <dbReference type="ChEBI" id="CHEBI:29105"/>
        <label>1</label>
    </ligand>
</feature>
<gene>
    <name evidence="13" type="ORF">VQ7734_02624</name>
</gene>
<evidence type="ECO:0000256" key="7">
    <source>
        <dbReference type="ARBA" id="ARBA00023145"/>
    </source>
</evidence>
<evidence type="ECO:0000256" key="3">
    <source>
        <dbReference type="ARBA" id="ARBA00022723"/>
    </source>
</evidence>
<dbReference type="EC" id="3.4.11.10" evidence="13"/>
<evidence type="ECO:0000256" key="6">
    <source>
        <dbReference type="ARBA" id="ARBA00022833"/>
    </source>
</evidence>
<protein>
    <submittedName>
        <fullName evidence="13">Bacterial leucyl aminopeptidase</fullName>
        <ecNumber evidence="13">3.4.11.10</ecNumber>
    </submittedName>
</protein>